<evidence type="ECO:0000313" key="3">
    <source>
        <dbReference type="Proteomes" id="UP001165263"/>
    </source>
</evidence>
<proteinExistence type="predicted"/>
<dbReference type="RefSeq" id="WP_259449194.1">
    <property type="nucleotide sequence ID" value="NZ_CP119520.1"/>
</dbReference>
<gene>
    <name evidence="2" type="ORF">NX786_12095</name>
</gene>
<evidence type="ECO:0000313" key="2">
    <source>
        <dbReference type="EMBL" id="MCS0630074.1"/>
    </source>
</evidence>
<accession>A0ABT2BY54</accession>
<dbReference type="InterPro" id="IPR040459">
    <property type="entry name" value="MJ1316"/>
</dbReference>
<feature type="domain" description="MJ1316 RNA cyclic group end recognition" evidence="1">
    <location>
        <begin position="1"/>
        <end position="82"/>
    </location>
</feature>
<reference evidence="2" key="1">
    <citation type="submission" date="2022-08" db="EMBL/GenBank/DDBJ databases">
        <title>Reclassification of Massilia species as members of the genera Telluria, Duganella, Pseudoduganella, Mokoshia gen. nov. and Zemynaea gen. nov. using orthogonal and non-orthogonal genome-based approaches.</title>
        <authorList>
            <person name="Bowman J.P."/>
        </authorList>
    </citation>
    <scope>NUCLEOTIDE SEQUENCE</scope>
    <source>
        <strain evidence="2">LMG 11547</strain>
    </source>
</reference>
<organism evidence="2 3">
    <name type="scientific">Telluria mixta</name>
    <dbReference type="NCBI Taxonomy" id="34071"/>
    <lineage>
        <taxon>Bacteria</taxon>
        <taxon>Pseudomonadati</taxon>
        <taxon>Pseudomonadota</taxon>
        <taxon>Betaproteobacteria</taxon>
        <taxon>Burkholderiales</taxon>
        <taxon>Oxalobacteraceae</taxon>
        <taxon>Telluria group</taxon>
        <taxon>Telluria</taxon>
    </lineage>
</organism>
<keyword evidence="3" id="KW-1185">Reference proteome</keyword>
<protein>
    <submittedName>
        <fullName evidence="2">DUF504 domain-containing protein</fullName>
    </submittedName>
</protein>
<sequence>MVPIQDILHRIVWDPGFGTGGFVIGYRDRVRGRTVRIPFERIVLAEGRGFSFDIIGADGVARMIPYHRVREVLRDGKVIWRRHVGGEEVEDEDDGR</sequence>
<name>A0ABT2BY54_9BURK</name>
<dbReference type="Pfam" id="PF04457">
    <property type="entry name" value="MJ1316"/>
    <property type="match status" value="1"/>
</dbReference>
<dbReference type="EMBL" id="JANUHC010000004">
    <property type="protein sequence ID" value="MCS0630074.1"/>
    <property type="molecule type" value="Genomic_DNA"/>
</dbReference>
<evidence type="ECO:0000259" key="1">
    <source>
        <dbReference type="Pfam" id="PF04457"/>
    </source>
</evidence>
<dbReference type="Proteomes" id="UP001165263">
    <property type="component" value="Unassembled WGS sequence"/>
</dbReference>
<comment type="caution">
    <text evidence="2">The sequence shown here is derived from an EMBL/GenBank/DDBJ whole genome shotgun (WGS) entry which is preliminary data.</text>
</comment>